<accession>A0A344TRM0</accession>
<dbReference type="PROSITE" id="PS51257">
    <property type="entry name" value="PROKAR_LIPOPROTEIN"/>
    <property type="match status" value="1"/>
</dbReference>
<keyword evidence="3" id="KW-0176">Collagen</keyword>
<dbReference type="KEGG" id="run:DR864_27880"/>
<name>A0A344TRM0_9BACT</name>
<evidence type="ECO:0000313" key="4">
    <source>
        <dbReference type="Proteomes" id="UP000251993"/>
    </source>
</evidence>
<sequence length="202" mass="22090">MKTIAMLFLMGLIGLSACNTEGAPGPKGDPGSQGPKGDTGSQGPKGDSGTVNARSFIYSNQQFNALGTPNYDATTKLFTYNSFRTYSPQNYAAIADKGVVLVYLRDQLNAWTLNTIRANYLNVGVSDTPSVIESVVRPQTDKVQIMAKLTTPLETNLFINYRFDVKIILIEPTHSVMGALRTGQVDVKDSRAVERFFNLKQL</sequence>
<keyword evidence="2" id="KW-0732">Signal</keyword>
<gene>
    <name evidence="3" type="ORF">DR864_27880</name>
</gene>
<feature type="region of interest" description="Disordered" evidence="1">
    <location>
        <begin position="21"/>
        <end position="51"/>
    </location>
</feature>
<protein>
    <submittedName>
        <fullName evidence="3">Collagen-like protein</fullName>
    </submittedName>
</protein>
<evidence type="ECO:0000256" key="1">
    <source>
        <dbReference type="SAM" id="MobiDB-lite"/>
    </source>
</evidence>
<dbReference type="Proteomes" id="UP000251993">
    <property type="component" value="Chromosome"/>
</dbReference>
<proteinExistence type="predicted"/>
<dbReference type="OrthoDB" id="943884at2"/>
<dbReference type="Gene3D" id="1.20.5.320">
    <property type="entry name" value="6-Phosphogluconate Dehydrogenase, domain 3"/>
    <property type="match status" value="1"/>
</dbReference>
<keyword evidence="4" id="KW-1185">Reference proteome</keyword>
<feature type="signal peptide" evidence="2">
    <location>
        <begin position="1"/>
        <end position="22"/>
    </location>
</feature>
<evidence type="ECO:0000313" key="3">
    <source>
        <dbReference type="EMBL" id="AXE21291.1"/>
    </source>
</evidence>
<dbReference type="RefSeq" id="WP_114070052.1">
    <property type="nucleotide sequence ID" value="NZ_CP030850.1"/>
</dbReference>
<evidence type="ECO:0000256" key="2">
    <source>
        <dbReference type="SAM" id="SignalP"/>
    </source>
</evidence>
<organism evidence="3 4">
    <name type="scientific">Runella rosea</name>
    <dbReference type="NCBI Taxonomy" id="2259595"/>
    <lineage>
        <taxon>Bacteria</taxon>
        <taxon>Pseudomonadati</taxon>
        <taxon>Bacteroidota</taxon>
        <taxon>Cytophagia</taxon>
        <taxon>Cytophagales</taxon>
        <taxon>Spirosomataceae</taxon>
        <taxon>Runella</taxon>
    </lineage>
</organism>
<feature type="chain" id="PRO_5016889306" evidence="2">
    <location>
        <begin position="23"/>
        <end position="202"/>
    </location>
</feature>
<dbReference type="EMBL" id="CP030850">
    <property type="protein sequence ID" value="AXE21291.1"/>
    <property type="molecule type" value="Genomic_DNA"/>
</dbReference>
<reference evidence="3 4" key="1">
    <citation type="submission" date="2018-07" db="EMBL/GenBank/DDBJ databases">
        <title>Genome sequencing of Runella.</title>
        <authorList>
            <person name="Baek M.-G."/>
            <person name="Yi H."/>
        </authorList>
    </citation>
    <scope>NUCLEOTIDE SEQUENCE [LARGE SCALE GENOMIC DNA]</scope>
    <source>
        <strain evidence="3 4">HYN0085</strain>
    </source>
</reference>
<dbReference type="AlphaFoldDB" id="A0A344TRM0"/>